<dbReference type="PANTHER" id="PTHR33365:SF11">
    <property type="entry name" value="TAT PATHWAY SIGNAL SEQUENCE"/>
    <property type="match status" value="1"/>
</dbReference>
<dbReference type="Pfam" id="PF11807">
    <property type="entry name" value="UstYa"/>
    <property type="match status" value="1"/>
</dbReference>
<comment type="similarity">
    <text evidence="3">Belongs to the ustYa family.</text>
</comment>
<gene>
    <name evidence="4" type="ORF">CVT26_006491</name>
</gene>
<dbReference type="InParanoid" id="A0A409W6D1"/>
<keyword evidence="2" id="KW-0560">Oxidoreductase</keyword>
<dbReference type="PANTHER" id="PTHR33365">
    <property type="entry name" value="YALI0B05434P"/>
    <property type="match status" value="1"/>
</dbReference>
<accession>A0A409W6D1</accession>
<protein>
    <submittedName>
        <fullName evidence="4">Uncharacterized protein</fullName>
    </submittedName>
</protein>
<dbReference type="STRING" id="231916.A0A409W6D1"/>
<keyword evidence="5" id="KW-1185">Reference proteome</keyword>
<evidence type="ECO:0000256" key="3">
    <source>
        <dbReference type="ARBA" id="ARBA00035112"/>
    </source>
</evidence>
<sequence length="192" mass="21237">MLGNLRSLWPQGLIIFALVMPLLLDVVRKAELTLVASKSQGRTSVHELQLVEISPPRLAVAFGWDDKSYILTSDSAWKSLLPHNKGINPGSQHGDNMQVALYQQLGCLDAIRLSLLNLYNMTADDQSQPPDFSKTEACFGTIRQALLCSADITLEKPERFIPATNDTPPSLYITGLGILHRCTNWQALHSLI</sequence>
<dbReference type="OrthoDB" id="3687641at2759"/>
<proteinExistence type="inferred from homology"/>
<reference evidence="4 5" key="1">
    <citation type="journal article" date="2018" name="Evol. Lett.">
        <title>Horizontal gene cluster transfer increased hallucinogenic mushroom diversity.</title>
        <authorList>
            <person name="Reynolds H.T."/>
            <person name="Vijayakumar V."/>
            <person name="Gluck-Thaler E."/>
            <person name="Korotkin H.B."/>
            <person name="Matheny P.B."/>
            <person name="Slot J.C."/>
        </authorList>
    </citation>
    <scope>NUCLEOTIDE SEQUENCE [LARGE SCALE GENOMIC DNA]</scope>
    <source>
        <strain evidence="4 5">SRW20</strain>
    </source>
</reference>
<evidence type="ECO:0000313" key="4">
    <source>
        <dbReference type="EMBL" id="PPQ74089.1"/>
    </source>
</evidence>
<comment type="pathway">
    <text evidence="1">Mycotoxin biosynthesis.</text>
</comment>
<organism evidence="4 5">
    <name type="scientific">Gymnopilus dilepis</name>
    <dbReference type="NCBI Taxonomy" id="231916"/>
    <lineage>
        <taxon>Eukaryota</taxon>
        <taxon>Fungi</taxon>
        <taxon>Dikarya</taxon>
        <taxon>Basidiomycota</taxon>
        <taxon>Agaricomycotina</taxon>
        <taxon>Agaricomycetes</taxon>
        <taxon>Agaricomycetidae</taxon>
        <taxon>Agaricales</taxon>
        <taxon>Agaricineae</taxon>
        <taxon>Hymenogastraceae</taxon>
        <taxon>Gymnopilus</taxon>
    </lineage>
</organism>
<evidence type="ECO:0000313" key="5">
    <source>
        <dbReference type="Proteomes" id="UP000284706"/>
    </source>
</evidence>
<dbReference type="AlphaFoldDB" id="A0A409W6D1"/>
<evidence type="ECO:0000256" key="2">
    <source>
        <dbReference type="ARBA" id="ARBA00023002"/>
    </source>
</evidence>
<dbReference type="Proteomes" id="UP000284706">
    <property type="component" value="Unassembled WGS sequence"/>
</dbReference>
<comment type="caution">
    <text evidence="4">The sequence shown here is derived from an EMBL/GenBank/DDBJ whole genome shotgun (WGS) entry which is preliminary data.</text>
</comment>
<dbReference type="GO" id="GO:0016491">
    <property type="term" value="F:oxidoreductase activity"/>
    <property type="evidence" value="ECO:0007669"/>
    <property type="project" value="UniProtKB-KW"/>
</dbReference>
<evidence type="ECO:0000256" key="1">
    <source>
        <dbReference type="ARBA" id="ARBA00004685"/>
    </source>
</evidence>
<dbReference type="EMBL" id="NHYE01005365">
    <property type="protein sequence ID" value="PPQ74089.1"/>
    <property type="molecule type" value="Genomic_DNA"/>
</dbReference>
<dbReference type="InterPro" id="IPR021765">
    <property type="entry name" value="UstYa-like"/>
</dbReference>
<name>A0A409W6D1_9AGAR</name>
<dbReference type="GO" id="GO:0043386">
    <property type="term" value="P:mycotoxin biosynthetic process"/>
    <property type="evidence" value="ECO:0007669"/>
    <property type="project" value="InterPro"/>
</dbReference>